<feature type="non-terminal residue" evidence="1">
    <location>
        <position position="63"/>
    </location>
</feature>
<feature type="non-terminal residue" evidence="1">
    <location>
        <position position="1"/>
    </location>
</feature>
<sequence length="63" mass="6821">GLLACYLMEDPSRGPAGLLPHGGPLQRTPPPLMFAVVDVRLKLCSLQTAVISVRSRRHQEASL</sequence>
<name>A0A9Q0DXM9_9TELE</name>
<evidence type="ECO:0000313" key="2">
    <source>
        <dbReference type="Proteomes" id="UP001148018"/>
    </source>
</evidence>
<proteinExistence type="predicted"/>
<evidence type="ECO:0000313" key="1">
    <source>
        <dbReference type="EMBL" id="KAJ3596258.1"/>
    </source>
</evidence>
<keyword evidence="2" id="KW-1185">Reference proteome</keyword>
<gene>
    <name evidence="1" type="ORF">NHX12_002667</name>
</gene>
<comment type="caution">
    <text evidence="1">The sequence shown here is derived from an EMBL/GenBank/DDBJ whole genome shotgun (WGS) entry which is preliminary data.</text>
</comment>
<reference evidence="1" key="1">
    <citation type="submission" date="2022-07" db="EMBL/GenBank/DDBJ databases">
        <title>Chromosome-level genome of Muraenolepis orangiensis.</title>
        <authorList>
            <person name="Kim J."/>
        </authorList>
    </citation>
    <scope>NUCLEOTIDE SEQUENCE</scope>
    <source>
        <strain evidence="1">KU_S4_2022</strain>
        <tissue evidence="1">Muscle</tissue>
    </source>
</reference>
<protein>
    <submittedName>
        <fullName evidence="1">Uncharacterized protein</fullName>
    </submittedName>
</protein>
<dbReference type="AlphaFoldDB" id="A0A9Q0DXM9"/>
<dbReference type="Proteomes" id="UP001148018">
    <property type="component" value="Unassembled WGS sequence"/>
</dbReference>
<organism evidence="1 2">
    <name type="scientific">Muraenolepis orangiensis</name>
    <name type="common">Patagonian moray cod</name>
    <dbReference type="NCBI Taxonomy" id="630683"/>
    <lineage>
        <taxon>Eukaryota</taxon>
        <taxon>Metazoa</taxon>
        <taxon>Chordata</taxon>
        <taxon>Craniata</taxon>
        <taxon>Vertebrata</taxon>
        <taxon>Euteleostomi</taxon>
        <taxon>Actinopterygii</taxon>
        <taxon>Neopterygii</taxon>
        <taxon>Teleostei</taxon>
        <taxon>Neoteleostei</taxon>
        <taxon>Acanthomorphata</taxon>
        <taxon>Zeiogadaria</taxon>
        <taxon>Gadariae</taxon>
        <taxon>Gadiformes</taxon>
        <taxon>Muraenolepidoidei</taxon>
        <taxon>Muraenolepididae</taxon>
        <taxon>Muraenolepis</taxon>
    </lineage>
</organism>
<accession>A0A9Q0DXM9</accession>
<dbReference type="EMBL" id="JANIIK010000110">
    <property type="protein sequence ID" value="KAJ3596258.1"/>
    <property type="molecule type" value="Genomic_DNA"/>
</dbReference>